<dbReference type="Pfam" id="PF04640">
    <property type="entry name" value="PLATZ"/>
    <property type="match status" value="1"/>
</dbReference>
<evidence type="ECO:0000313" key="3">
    <source>
        <dbReference type="Proteomes" id="UP001318860"/>
    </source>
</evidence>
<dbReference type="Proteomes" id="UP001318860">
    <property type="component" value="Unassembled WGS sequence"/>
</dbReference>
<accession>A0ABR0U672</accession>
<evidence type="ECO:0000313" key="2">
    <source>
        <dbReference type="EMBL" id="KAK6117981.1"/>
    </source>
</evidence>
<organism evidence="2 3">
    <name type="scientific">Rehmannia glutinosa</name>
    <name type="common">Chinese foxglove</name>
    <dbReference type="NCBI Taxonomy" id="99300"/>
    <lineage>
        <taxon>Eukaryota</taxon>
        <taxon>Viridiplantae</taxon>
        <taxon>Streptophyta</taxon>
        <taxon>Embryophyta</taxon>
        <taxon>Tracheophyta</taxon>
        <taxon>Spermatophyta</taxon>
        <taxon>Magnoliopsida</taxon>
        <taxon>eudicotyledons</taxon>
        <taxon>Gunneridae</taxon>
        <taxon>Pentapetalae</taxon>
        <taxon>asterids</taxon>
        <taxon>lamiids</taxon>
        <taxon>Lamiales</taxon>
        <taxon>Orobanchaceae</taxon>
        <taxon>Rehmannieae</taxon>
        <taxon>Rehmannia</taxon>
    </lineage>
</organism>
<reference evidence="2 3" key="1">
    <citation type="journal article" date="2021" name="Comput. Struct. Biotechnol. J.">
        <title>De novo genome assembly of the potent medicinal plant Rehmannia glutinosa using nanopore technology.</title>
        <authorList>
            <person name="Ma L."/>
            <person name="Dong C."/>
            <person name="Song C."/>
            <person name="Wang X."/>
            <person name="Zheng X."/>
            <person name="Niu Y."/>
            <person name="Chen S."/>
            <person name="Feng W."/>
        </authorList>
    </citation>
    <scope>NUCLEOTIDE SEQUENCE [LARGE SCALE GENOMIC DNA]</scope>
    <source>
        <strain evidence="2">DH-2019</strain>
    </source>
</reference>
<dbReference type="InterPro" id="IPR006734">
    <property type="entry name" value="PLATZ"/>
</dbReference>
<dbReference type="PANTHER" id="PTHR31065:SF9">
    <property type="entry name" value="TRANSCRIPTION FACTOR FAMILY PROTEIN, PUTATIVE-RELATED"/>
    <property type="match status" value="1"/>
</dbReference>
<proteinExistence type="predicted"/>
<keyword evidence="3" id="KW-1185">Reference proteome</keyword>
<evidence type="ECO:0000256" key="1">
    <source>
        <dbReference type="SAM" id="MobiDB-lite"/>
    </source>
</evidence>
<comment type="caution">
    <text evidence="2">The sequence shown here is derived from an EMBL/GenBank/DDBJ whole genome shotgun (WGS) entry which is preliminary data.</text>
</comment>
<dbReference type="PANTHER" id="PTHR31065">
    <property type="entry name" value="PLATZ TRANSCRIPTION FACTOR FAMILY PROTEIN"/>
    <property type="match status" value="1"/>
</dbReference>
<dbReference type="EMBL" id="JABTTQ020003386">
    <property type="protein sequence ID" value="KAK6117981.1"/>
    <property type="molecule type" value="Genomic_DNA"/>
</dbReference>
<protein>
    <recommendedName>
        <fullName evidence="4">B box-type domain-containing protein</fullName>
    </recommendedName>
</protein>
<dbReference type="SUPFAM" id="SSF57845">
    <property type="entry name" value="B-box zinc-binding domain"/>
    <property type="match status" value="1"/>
</dbReference>
<name>A0ABR0U672_REHGL</name>
<feature type="region of interest" description="Disordered" evidence="1">
    <location>
        <begin position="131"/>
        <end position="156"/>
    </location>
</feature>
<evidence type="ECO:0008006" key="4">
    <source>
        <dbReference type="Google" id="ProtNLM"/>
    </source>
</evidence>
<gene>
    <name evidence="2" type="ORF">DH2020_048274</name>
</gene>
<sequence>MPLWLEQFMGKTFFEKCLVHPLPGNVLNRYCITCDAPACKHCILAAHNKEHKTYKCNKKLVMSLKPLPHTGSGSLIVGDGACELCRRKLTDRDGQLCFCSIACKFKATSRSGIQLLLRAIYTLQTSEANQDQASTSQTLRKRNRKGVPYMSTRSAS</sequence>